<evidence type="ECO:0000256" key="4">
    <source>
        <dbReference type="ARBA" id="ARBA00022989"/>
    </source>
</evidence>
<dbReference type="Gene3D" id="1.10.287.70">
    <property type="match status" value="1"/>
</dbReference>
<evidence type="ECO:0000256" key="7">
    <source>
        <dbReference type="ARBA" id="ARBA00023180"/>
    </source>
</evidence>
<organism evidence="9 10">
    <name type="scientific">Chironomus riparius</name>
    <dbReference type="NCBI Taxonomy" id="315576"/>
    <lineage>
        <taxon>Eukaryota</taxon>
        <taxon>Metazoa</taxon>
        <taxon>Ecdysozoa</taxon>
        <taxon>Arthropoda</taxon>
        <taxon>Hexapoda</taxon>
        <taxon>Insecta</taxon>
        <taxon>Pterygota</taxon>
        <taxon>Neoptera</taxon>
        <taxon>Endopterygota</taxon>
        <taxon>Diptera</taxon>
        <taxon>Nematocera</taxon>
        <taxon>Chironomoidea</taxon>
        <taxon>Chironomidae</taxon>
        <taxon>Chironominae</taxon>
        <taxon>Chironomus</taxon>
    </lineage>
</organism>
<dbReference type="InterPro" id="IPR052192">
    <property type="entry name" value="Insect_Ionotropic_Sensory_Rcpt"/>
</dbReference>
<reference evidence="9" key="2">
    <citation type="submission" date="2022-10" db="EMBL/GenBank/DDBJ databases">
        <authorList>
            <consortium name="ENA_rothamsted_submissions"/>
            <consortium name="culmorum"/>
            <person name="King R."/>
        </authorList>
    </citation>
    <scope>NUCLEOTIDE SEQUENCE</scope>
</reference>
<accession>A0A9N9WPF6</accession>
<comment type="subcellular location">
    <subcellularLocation>
        <location evidence="1">Cell membrane</location>
        <topology evidence="1">Multi-pass membrane protein</topology>
    </subcellularLocation>
</comment>
<proteinExistence type="predicted"/>
<keyword evidence="5 8" id="KW-0472">Membrane</keyword>
<keyword evidence="7" id="KW-0325">Glycoprotein</keyword>
<evidence type="ECO:0008006" key="11">
    <source>
        <dbReference type="Google" id="ProtNLM"/>
    </source>
</evidence>
<keyword evidence="10" id="KW-1185">Reference proteome</keyword>
<dbReference type="Proteomes" id="UP001153620">
    <property type="component" value="Chromosome 1"/>
</dbReference>
<dbReference type="PANTHER" id="PTHR42643:SF30">
    <property type="entry name" value="IONOTROPIC RECEPTOR 40A-RELATED"/>
    <property type="match status" value="1"/>
</dbReference>
<feature type="transmembrane region" description="Helical" evidence="8">
    <location>
        <begin position="409"/>
        <end position="428"/>
    </location>
</feature>
<evidence type="ECO:0000256" key="1">
    <source>
        <dbReference type="ARBA" id="ARBA00004651"/>
    </source>
</evidence>
<evidence type="ECO:0000256" key="2">
    <source>
        <dbReference type="ARBA" id="ARBA00022475"/>
    </source>
</evidence>
<evidence type="ECO:0000256" key="8">
    <source>
        <dbReference type="SAM" id="Phobius"/>
    </source>
</evidence>
<keyword evidence="4 8" id="KW-1133">Transmembrane helix</keyword>
<feature type="transmembrane region" description="Helical" evidence="8">
    <location>
        <begin position="593"/>
        <end position="620"/>
    </location>
</feature>
<protein>
    <recommendedName>
        <fullName evidence="11">Ionotropic receptor</fullName>
    </recommendedName>
</protein>
<name>A0A9N9WPF6_9DIPT</name>
<evidence type="ECO:0000256" key="3">
    <source>
        <dbReference type="ARBA" id="ARBA00022692"/>
    </source>
</evidence>
<keyword evidence="2" id="KW-1003">Cell membrane</keyword>
<evidence type="ECO:0000313" key="10">
    <source>
        <dbReference type="Proteomes" id="UP001153620"/>
    </source>
</evidence>
<reference evidence="9" key="1">
    <citation type="submission" date="2022-01" db="EMBL/GenBank/DDBJ databases">
        <authorList>
            <person name="King R."/>
        </authorList>
    </citation>
    <scope>NUCLEOTIDE SEQUENCE</scope>
</reference>
<gene>
    <name evidence="9" type="ORF">CHIRRI_LOCUS2842</name>
</gene>
<evidence type="ECO:0000313" key="9">
    <source>
        <dbReference type="EMBL" id="CAG9799884.1"/>
    </source>
</evidence>
<dbReference type="PANTHER" id="PTHR42643">
    <property type="entry name" value="IONOTROPIC RECEPTOR 20A-RELATED"/>
    <property type="match status" value="1"/>
</dbReference>
<keyword evidence="3 8" id="KW-0812">Transmembrane</keyword>
<sequence>MKLVLCKQILKFSIIFIAYAESKIELGMNAQNSISNLKALNDVVDEFFIGTEPFNILITEAIDSKYSDFLHKKFLRQNNEKFAYGINQMKEQDIFHTISAIIFVYSCLSYKQIHGNQYVLNFYSRPINFLVYVENCRLDTLKRNLKLYINQHSLSFLISMIEVLELLLIDDNDLLYLVSVEYFTEEACDEPQLKILNSFNKTTQKWNKKFQKYKKFRDFHGCELFMLASNKTSIWMDIKISGNSIEPFGLIPKMFELIAKHVNYEPKYRFSYVKDSTLFPCIEGFNEICVNKTNKNPNVCFTISRYEAQTNDDSNYLHFSKPFLEVREIVLTTPGDPYSSYEKLLLPFDRPTWILLISTFITAFLVIFLINFLPKTVQDVLYGNVKSPALNVISSFYGVPQPQIPTLSFPRFILMNFVLFCLIFRTCYQSKLFEFMTSTPRHPAPTSMKDLAERNYKVYVQKHGVKYTKRIINTDVNWPVLEFIDDKEFFTIILNSSQDSSSKLGIIVQDLMIPFEEVKKGRTLNWHQLSDPTLVTKADFAFYLNNFYLKVMDRVLNAWIPTGIMDKIVENFLGVKRKFIASNKPSILTVDKLSFGFTIWLGCCGSCGLVFAIEIGYFIIKSNLRPKNVKLRLKIRKIKFLKVHPVSSIVTSKDVEELRKLEDRTA</sequence>
<evidence type="ECO:0000256" key="5">
    <source>
        <dbReference type="ARBA" id="ARBA00023136"/>
    </source>
</evidence>
<keyword evidence="6" id="KW-0675">Receptor</keyword>
<dbReference type="GO" id="GO:0005886">
    <property type="term" value="C:plasma membrane"/>
    <property type="evidence" value="ECO:0007669"/>
    <property type="project" value="UniProtKB-SubCell"/>
</dbReference>
<dbReference type="EMBL" id="OU895877">
    <property type="protein sequence ID" value="CAG9799884.1"/>
    <property type="molecule type" value="Genomic_DNA"/>
</dbReference>
<feature type="transmembrane region" description="Helical" evidence="8">
    <location>
        <begin position="353"/>
        <end position="373"/>
    </location>
</feature>
<dbReference type="AlphaFoldDB" id="A0A9N9WPF6"/>
<evidence type="ECO:0000256" key="6">
    <source>
        <dbReference type="ARBA" id="ARBA00023170"/>
    </source>
</evidence>